<reference evidence="2" key="1">
    <citation type="journal article" date="2016" name="Nature">
        <title>The genome of the seagrass Zostera marina reveals angiosperm adaptation to the sea.</title>
        <authorList>
            <person name="Olsen J.L."/>
            <person name="Rouze P."/>
            <person name="Verhelst B."/>
            <person name="Lin Y.-C."/>
            <person name="Bayer T."/>
            <person name="Collen J."/>
            <person name="Dattolo E."/>
            <person name="De Paoli E."/>
            <person name="Dittami S."/>
            <person name="Maumus F."/>
            <person name="Michel G."/>
            <person name="Kersting A."/>
            <person name="Lauritano C."/>
            <person name="Lohaus R."/>
            <person name="Toepel M."/>
            <person name="Tonon T."/>
            <person name="Vanneste K."/>
            <person name="Amirebrahimi M."/>
            <person name="Brakel J."/>
            <person name="Bostroem C."/>
            <person name="Chovatia M."/>
            <person name="Grimwood J."/>
            <person name="Jenkins J.W."/>
            <person name="Jueterbock A."/>
            <person name="Mraz A."/>
            <person name="Stam W.T."/>
            <person name="Tice H."/>
            <person name="Bornberg-Bauer E."/>
            <person name="Green P.J."/>
            <person name="Pearson G.A."/>
            <person name="Procaccini G."/>
            <person name="Duarte C.M."/>
            <person name="Schmutz J."/>
            <person name="Reusch T.B.H."/>
            <person name="Van de Peer Y."/>
        </authorList>
    </citation>
    <scope>NUCLEOTIDE SEQUENCE [LARGE SCALE GENOMIC DNA]</scope>
    <source>
        <strain evidence="2">cv. Finnish</strain>
    </source>
</reference>
<evidence type="ECO:0000313" key="1">
    <source>
        <dbReference type="EMBL" id="KMZ74628.1"/>
    </source>
</evidence>
<accession>A0A0K9Q008</accession>
<dbReference type="AlphaFoldDB" id="A0A0K9Q008"/>
<dbReference type="EMBL" id="LFYR01000265">
    <property type="protein sequence ID" value="KMZ74628.1"/>
    <property type="molecule type" value="Genomic_DNA"/>
</dbReference>
<sequence>MEVFPIRFYRKIQSNWNRKGYHKLDISASKKTHGKSITLRGNRRRLLLLRRRPVVKIASFRPARLFASLRDKYMDMMIGMSEKSSNKLSGPVAVSEPYCKRNMSKKQPVKMNQQEFENKLILEIYKSFATSRGYTTTEF</sequence>
<keyword evidence="2" id="KW-1185">Reference proteome</keyword>
<dbReference type="PANTHER" id="PTHR33702">
    <property type="entry name" value="BNAA09G40010D PROTEIN"/>
    <property type="match status" value="1"/>
</dbReference>
<name>A0A0K9Q008_ZOSMR</name>
<protein>
    <submittedName>
        <fullName evidence="1">Uncharacterized protein</fullName>
    </submittedName>
</protein>
<proteinExistence type="predicted"/>
<gene>
    <name evidence="1" type="ORF">ZOSMA_124G00180</name>
</gene>
<dbReference type="Proteomes" id="UP000036987">
    <property type="component" value="Unassembled WGS sequence"/>
</dbReference>
<organism evidence="1 2">
    <name type="scientific">Zostera marina</name>
    <name type="common">Eelgrass</name>
    <dbReference type="NCBI Taxonomy" id="29655"/>
    <lineage>
        <taxon>Eukaryota</taxon>
        <taxon>Viridiplantae</taxon>
        <taxon>Streptophyta</taxon>
        <taxon>Embryophyta</taxon>
        <taxon>Tracheophyta</taxon>
        <taxon>Spermatophyta</taxon>
        <taxon>Magnoliopsida</taxon>
        <taxon>Liliopsida</taxon>
        <taxon>Zosteraceae</taxon>
        <taxon>Zostera</taxon>
    </lineage>
</organism>
<dbReference type="OMA" id="FPIRFTQ"/>
<dbReference type="OrthoDB" id="764584at2759"/>
<evidence type="ECO:0000313" key="2">
    <source>
        <dbReference type="Proteomes" id="UP000036987"/>
    </source>
</evidence>
<comment type="caution">
    <text evidence="1">The sequence shown here is derived from an EMBL/GenBank/DDBJ whole genome shotgun (WGS) entry which is preliminary data.</text>
</comment>
<dbReference type="PANTHER" id="PTHR33702:SF30">
    <property type="entry name" value="OS05G0576600 PROTEIN"/>
    <property type="match status" value="1"/>
</dbReference>